<sequence length="328" mass="35349">MGEVYNFPTSRPPNAAPETCATAKGEVDLLIGAQAFPRAVLLLARSFIAGYETYPRGAALFATQQRWLLCHAALACHFRVANADGPGLTRRTLAHVALQHGIASRNTAHAFFDEVLKYDVIRSAGGAADGHAAQAVPSPAALSMLIRWYAVHFEALDLVDNGCRAARFLAQPESMLACMQPRVADVLLSSPDVRAPRPFYAIFTWADAGGLLMDRLVAGISPEELAEPNRYQTDVNAISHLARSSGLSRAHTSRKLSAAESIGGMGWSGRRGHSPIWISRGFYEEYAGAQACKLLILNNAFEEATAAIMLASEPNLKPQARSLVSTTY</sequence>
<gene>
    <name evidence="1" type="ORF">RHSP_82426</name>
</gene>
<proteinExistence type="predicted"/>
<dbReference type="PATRIC" id="fig|363754.4.peg.5516"/>
<comment type="caution">
    <text evidence="1">The sequence shown here is derived from an EMBL/GenBank/DDBJ whole genome shotgun (WGS) entry which is preliminary data.</text>
</comment>
<reference evidence="1 2" key="1">
    <citation type="journal article" date="2012" name="BMC Genomics">
        <title>Genomic basis of broad host range and environmental adaptability of Rhizobium tropici CIAT 899 and Rhizobium sp. PRF 81 which are used in inoculants for common bean (Phaseolus vulgaris L.).</title>
        <authorList>
            <person name="Ormeno-Orrillo E."/>
            <person name="Menna P."/>
            <person name="Almeida L.G."/>
            <person name="Ollero F.J."/>
            <person name="Nicolas M.F."/>
            <person name="Pains Rodrigues E."/>
            <person name="Shigueyoshi Nakatani A."/>
            <person name="Silva Batista J.S."/>
            <person name="Oliveira Chueire L.M."/>
            <person name="Souza R.C."/>
            <person name="Ribeiro Vasconcelos A.T."/>
            <person name="Megias M."/>
            <person name="Hungria M."/>
            <person name="Martinez-Romero E."/>
        </authorList>
    </citation>
    <scope>NUCLEOTIDE SEQUENCE [LARGE SCALE GENOMIC DNA]</scope>
    <source>
        <strain evidence="1 2">PRF 81</strain>
    </source>
</reference>
<dbReference type="AlphaFoldDB" id="N6UXD8"/>
<dbReference type="STRING" id="363754.RHSP_82426"/>
<dbReference type="EMBL" id="AQHN01000084">
    <property type="protein sequence ID" value="ENN85421.1"/>
    <property type="molecule type" value="Genomic_DNA"/>
</dbReference>
<dbReference type="Proteomes" id="UP000012429">
    <property type="component" value="Unassembled WGS sequence"/>
</dbReference>
<evidence type="ECO:0000313" key="2">
    <source>
        <dbReference type="Proteomes" id="UP000012429"/>
    </source>
</evidence>
<evidence type="ECO:0000313" key="1">
    <source>
        <dbReference type="EMBL" id="ENN85421.1"/>
    </source>
</evidence>
<keyword evidence="2" id="KW-1185">Reference proteome</keyword>
<accession>N6UXD8</accession>
<dbReference type="OrthoDB" id="7875733at2"/>
<organism evidence="1 2">
    <name type="scientific">Rhizobium freirei PRF 81</name>
    <dbReference type="NCBI Taxonomy" id="363754"/>
    <lineage>
        <taxon>Bacteria</taxon>
        <taxon>Pseudomonadati</taxon>
        <taxon>Pseudomonadota</taxon>
        <taxon>Alphaproteobacteria</taxon>
        <taxon>Hyphomicrobiales</taxon>
        <taxon>Rhizobiaceae</taxon>
        <taxon>Rhizobium/Agrobacterium group</taxon>
        <taxon>Rhizobium</taxon>
    </lineage>
</organism>
<name>N6UXD8_9HYPH</name>
<protein>
    <submittedName>
        <fullName evidence="1">Uncharacterized protein</fullName>
    </submittedName>
</protein>